<dbReference type="InterPro" id="IPR052022">
    <property type="entry name" value="26kDa_periplasmic_antigen"/>
</dbReference>
<evidence type="ECO:0000313" key="3">
    <source>
        <dbReference type="Proteomes" id="UP000823615"/>
    </source>
</evidence>
<name>A0A9D9H608_9SPIO</name>
<dbReference type="AlphaFoldDB" id="A0A9D9H608"/>
<dbReference type="PROSITE" id="PS51257">
    <property type="entry name" value="PROKAR_LIPOPROTEIN"/>
    <property type="match status" value="1"/>
</dbReference>
<dbReference type="Gene3D" id="3.30.110.170">
    <property type="entry name" value="Protein of unknown function (DUF541), domain 1"/>
    <property type="match status" value="1"/>
</dbReference>
<dbReference type="PANTHER" id="PTHR34387">
    <property type="entry name" value="SLR1258 PROTEIN"/>
    <property type="match status" value="1"/>
</dbReference>
<evidence type="ECO:0000313" key="2">
    <source>
        <dbReference type="EMBL" id="MBO8437164.1"/>
    </source>
</evidence>
<dbReference type="GO" id="GO:0006974">
    <property type="term" value="P:DNA damage response"/>
    <property type="evidence" value="ECO:0007669"/>
    <property type="project" value="TreeGrafter"/>
</dbReference>
<dbReference type="Gene3D" id="3.30.70.2970">
    <property type="entry name" value="Protein of unknown function (DUF541), domain 2"/>
    <property type="match status" value="1"/>
</dbReference>
<evidence type="ECO:0000256" key="1">
    <source>
        <dbReference type="SAM" id="SignalP"/>
    </source>
</evidence>
<comment type="caution">
    <text evidence="2">The sequence shown here is derived from an EMBL/GenBank/DDBJ whole genome shotgun (WGS) entry which is preliminary data.</text>
</comment>
<reference evidence="2" key="2">
    <citation type="journal article" date="2021" name="PeerJ">
        <title>Extensive microbial diversity within the chicken gut microbiome revealed by metagenomics and culture.</title>
        <authorList>
            <person name="Gilroy R."/>
            <person name="Ravi A."/>
            <person name="Getino M."/>
            <person name="Pursley I."/>
            <person name="Horton D.L."/>
            <person name="Alikhan N.F."/>
            <person name="Baker D."/>
            <person name="Gharbi K."/>
            <person name="Hall N."/>
            <person name="Watson M."/>
            <person name="Adriaenssens E.M."/>
            <person name="Foster-Nyarko E."/>
            <person name="Jarju S."/>
            <person name="Secka A."/>
            <person name="Antonio M."/>
            <person name="Oren A."/>
            <person name="Chaudhuri R.R."/>
            <person name="La Ragione R."/>
            <person name="Hildebrand F."/>
            <person name="Pallen M.J."/>
        </authorList>
    </citation>
    <scope>NUCLEOTIDE SEQUENCE</scope>
    <source>
        <strain evidence="2">7293</strain>
    </source>
</reference>
<dbReference type="InterPro" id="IPR007497">
    <property type="entry name" value="SIMPL/DUF541"/>
</dbReference>
<keyword evidence="1" id="KW-0732">Signal</keyword>
<feature type="chain" id="PRO_5038868133" evidence="1">
    <location>
        <begin position="22"/>
        <end position="223"/>
    </location>
</feature>
<dbReference type="EMBL" id="JADIMT010000104">
    <property type="protein sequence ID" value="MBO8437164.1"/>
    <property type="molecule type" value="Genomic_DNA"/>
</dbReference>
<dbReference type="PANTHER" id="PTHR34387:SF2">
    <property type="entry name" value="SLR1258 PROTEIN"/>
    <property type="match status" value="1"/>
</dbReference>
<dbReference type="Pfam" id="PF04402">
    <property type="entry name" value="SIMPL"/>
    <property type="match status" value="1"/>
</dbReference>
<reference evidence="2" key="1">
    <citation type="submission" date="2020-10" db="EMBL/GenBank/DDBJ databases">
        <authorList>
            <person name="Gilroy R."/>
        </authorList>
    </citation>
    <scope>NUCLEOTIDE SEQUENCE</scope>
    <source>
        <strain evidence="2">7293</strain>
    </source>
</reference>
<protein>
    <submittedName>
        <fullName evidence="2">SIMPL domain-containing protein</fullName>
    </submittedName>
</protein>
<proteinExistence type="predicted"/>
<dbReference type="Proteomes" id="UP000823615">
    <property type="component" value="Unassembled WGS sequence"/>
</dbReference>
<feature type="signal peptide" evidence="1">
    <location>
        <begin position="1"/>
        <end position="21"/>
    </location>
</feature>
<gene>
    <name evidence="2" type="ORF">IAA97_09335</name>
</gene>
<organism evidence="2 3">
    <name type="scientific">Candidatus Ornithospirochaeta stercoripullorum</name>
    <dbReference type="NCBI Taxonomy" id="2840899"/>
    <lineage>
        <taxon>Bacteria</taxon>
        <taxon>Pseudomonadati</taxon>
        <taxon>Spirochaetota</taxon>
        <taxon>Spirochaetia</taxon>
        <taxon>Spirochaetales</taxon>
        <taxon>Spirochaetaceae</taxon>
        <taxon>Spirochaetaceae incertae sedis</taxon>
        <taxon>Candidatus Ornithospirochaeta</taxon>
    </lineage>
</organism>
<accession>A0A9D9H608</accession>
<sequence length="223" mass="23303">MKGIALLLACLLFFTSCQSTDQPTVTVTGESSVFVLPDMITVSIAAEYTGHTSAEARAVVSGMINKAVSVLSSSFNVDESDVTTAGFSLYPVYSYPDGVQTEEGQRAVERIDVILHDPEVVGDVIESLSALDGITISEIIPGCSDITAAEIKARSLAVEDAINKASVYATSAGYMLGNLISLSGVSLPDSPKLYAAKSSTGTEYHSGTISIDDSVTAVFSLLE</sequence>